<comment type="caution">
    <text evidence="2">The sequence shown here is derived from an EMBL/GenBank/DDBJ whole genome shotgun (WGS) entry which is preliminary data.</text>
</comment>
<proteinExistence type="predicted"/>
<evidence type="ECO:0000256" key="1">
    <source>
        <dbReference type="SAM" id="MobiDB-lite"/>
    </source>
</evidence>
<protein>
    <submittedName>
        <fullName evidence="2">Uncharacterized protein</fullName>
    </submittedName>
</protein>
<feature type="compositionally biased region" description="Polar residues" evidence="1">
    <location>
        <begin position="7"/>
        <end position="18"/>
    </location>
</feature>
<name>A0A317SS93_9PEZI</name>
<organism evidence="2 3">
    <name type="scientific">Tuber magnatum</name>
    <name type="common">white Piedmont truffle</name>
    <dbReference type="NCBI Taxonomy" id="42249"/>
    <lineage>
        <taxon>Eukaryota</taxon>
        <taxon>Fungi</taxon>
        <taxon>Dikarya</taxon>
        <taxon>Ascomycota</taxon>
        <taxon>Pezizomycotina</taxon>
        <taxon>Pezizomycetes</taxon>
        <taxon>Pezizales</taxon>
        <taxon>Tuberaceae</taxon>
        <taxon>Tuber</taxon>
    </lineage>
</organism>
<accession>A0A317SS93</accession>
<dbReference type="AlphaFoldDB" id="A0A317SS93"/>
<dbReference type="EMBL" id="PYWC01000033">
    <property type="protein sequence ID" value="PWW76467.1"/>
    <property type="molecule type" value="Genomic_DNA"/>
</dbReference>
<evidence type="ECO:0000313" key="2">
    <source>
        <dbReference type="EMBL" id="PWW76467.1"/>
    </source>
</evidence>
<feature type="region of interest" description="Disordered" evidence="1">
    <location>
        <begin position="1"/>
        <end position="29"/>
    </location>
</feature>
<evidence type="ECO:0000313" key="3">
    <source>
        <dbReference type="Proteomes" id="UP000246991"/>
    </source>
</evidence>
<keyword evidence="3" id="KW-1185">Reference proteome</keyword>
<sequence>MGYHNGASRSLPSGTQEIAESGPNKNGWARSAIAIPQYSTVQYSQTPNEGPVAWL</sequence>
<gene>
    <name evidence="2" type="ORF">C7212DRAFT_317981</name>
</gene>
<dbReference type="Proteomes" id="UP000246991">
    <property type="component" value="Unassembled WGS sequence"/>
</dbReference>
<reference evidence="2 3" key="1">
    <citation type="submission" date="2018-03" db="EMBL/GenBank/DDBJ databases">
        <title>Genomes of Pezizomycetes fungi and the evolution of truffles.</title>
        <authorList>
            <person name="Murat C."/>
            <person name="Payen T."/>
            <person name="Noel B."/>
            <person name="Kuo A."/>
            <person name="Martin F.M."/>
        </authorList>
    </citation>
    <scope>NUCLEOTIDE SEQUENCE [LARGE SCALE GENOMIC DNA]</scope>
    <source>
        <strain evidence="2">091103-1</strain>
    </source>
</reference>